<comment type="similarity">
    <text evidence="2">Belongs to the pseudouridine synthase TruB family. Type 1 subfamily.</text>
</comment>
<dbReference type="AlphaFoldDB" id="K1YID4"/>
<keyword evidence="4" id="KW-0819">tRNA processing</keyword>
<keyword evidence="5" id="KW-0413">Isomerase</keyword>
<dbReference type="GO" id="GO:0003723">
    <property type="term" value="F:RNA binding"/>
    <property type="evidence" value="ECO:0007669"/>
    <property type="project" value="InterPro"/>
</dbReference>
<comment type="caution">
    <text evidence="7">The sequence shown here is derived from an EMBL/GenBank/DDBJ whole genome shotgun (WGS) entry which is preliminary data.</text>
</comment>
<dbReference type="GO" id="GO:0160148">
    <property type="term" value="F:tRNA pseudouridine(55) synthase activity"/>
    <property type="evidence" value="ECO:0007669"/>
    <property type="project" value="UniProtKB-EC"/>
</dbReference>
<dbReference type="EC" id="5.4.99.25" evidence="3"/>
<evidence type="ECO:0000256" key="4">
    <source>
        <dbReference type="ARBA" id="ARBA00022694"/>
    </source>
</evidence>
<name>K1YID4_9BACT</name>
<accession>K1YID4</accession>
<evidence type="ECO:0000256" key="1">
    <source>
        <dbReference type="ARBA" id="ARBA00000385"/>
    </source>
</evidence>
<dbReference type="InterPro" id="IPR002501">
    <property type="entry name" value="PsdUridine_synth_N"/>
</dbReference>
<dbReference type="SUPFAM" id="SSF55120">
    <property type="entry name" value="Pseudouridine synthase"/>
    <property type="match status" value="1"/>
</dbReference>
<dbReference type="PANTHER" id="PTHR13767">
    <property type="entry name" value="TRNA-PSEUDOURIDINE SYNTHASE"/>
    <property type="match status" value="1"/>
</dbReference>
<dbReference type="Pfam" id="PF01509">
    <property type="entry name" value="TruB_N"/>
    <property type="match status" value="1"/>
</dbReference>
<organism evidence="7">
    <name type="scientific">uncultured bacterium</name>
    <name type="common">gcode 4</name>
    <dbReference type="NCBI Taxonomy" id="1234023"/>
    <lineage>
        <taxon>Bacteria</taxon>
        <taxon>environmental samples</taxon>
    </lineage>
</organism>
<dbReference type="GO" id="GO:0006400">
    <property type="term" value="P:tRNA modification"/>
    <property type="evidence" value="ECO:0007669"/>
    <property type="project" value="TreeGrafter"/>
</dbReference>
<dbReference type="GO" id="GO:1990481">
    <property type="term" value="P:mRNA pseudouridine synthesis"/>
    <property type="evidence" value="ECO:0007669"/>
    <property type="project" value="TreeGrafter"/>
</dbReference>
<gene>
    <name evidence="7" type="ORF">ACD_80C00118G0018</name>
</gene>
<dbReference type="Gene3D" id="3.30.2350.10">
    <property type="entry name" value="Pseudouridine synthase"/>
    <property type="match status" value="1"/>
</dbReference>
<comment type="catalytic activity">
    <reaction evidence="1">
        <text>uridine(55) in tRNA = pseudouridine(55) in tRNA</text>
        <dbReference type="Rhea" id="RHEA:42532"/>
        <dbReference type="Rhea" id="RHEA-COMP:10101"/>
        <dbReference type="Rhea" id="RHEA-COMP:10102"/>
        <dbReference type="ChEBI" id="CHEBI:65314"/>
        <dbReference type="ChEBI" id="CHEBI:65315"/>
        <dbReference type="EC" id="5.4.99.25"/>
    </reaction>
</comment>
<evidence type="ECO:0000259" key="6">
    <source>
        <dbReference type="Pfam" id="PF01509"/>
    </source>
</evidence>
<dbReference type="InterPro" id="IPR020103">
    <property type="entry name" value="PsdUridine_synth_cat_dom_sf"/>
</dbReference>
<evidence type="ECO:0000313" key="7">
    <source>
        <dbReference type="EMBL" id="EKD25109.1"/>
    </source>
</evidence>
<dbReference type="PANTHER" id="PTHR13767:SF2">
    <property type="entry name" value="PSEUDOURIDYLATE SYNTHASE TRUB1"/>
    <property type="match status" value="1"/>
</dbReference>
<evidence type="ECO:0000256" key="2">
    <source>
        <dbReference type="ARBA" id="ARBA00005642"/>
    </source>
</evidence>
<reference evidence="7" key="1">
    <citation type="journal article" date="2012" name="Science">
        <title>Fermentation, hydrogen, and sulfur metabolism in multiple uncultivated bacterial phyla.</title>
        <authorList>
            <person name="Wrighton K.C."/>
            <person name="Thomas B.C."/>
            <person name="Sharon I."/>
            <person name="Miller C.S."/>
            <person name="Castelle C.J."/>
            <person name="VerBerkmoes N.C."/>
            <person name="Wilkins M.J."/>
            <person name="Hettich R.L."/>
            <person name="Lipton M.S."/>
            <person name="Williams K.H."/>
            <person name="Long P.E."/>
            <person name="Banfield J.F."/>
        </authorList>
    </citation>
    <scope>NUCLEOTIDE SEQUENCE [LARGE SCALE GENOMIC DNA]</scope>
</reference>
<sequence length="241" mass="27814">MLLAVDKPGRITSFDVVRIFKRHFPKQKIWHSWTLDPMATGLMILALDKDTKKLTELIWLDKSYIATIDFSKVTDTRDMEFWEKITNYELQITNWKATGVEMEGGTAEAPSLGEIKKQLDKLIPSYDLPLPAFSAKKRAGKRSYDEARAGNIIEENKVMKVHGYEILNYAFPTLQLRLDVGSGTYIRSIWYRLGKQLGIGGTLIQLRRTSIGKYDIATIKNWENLHNRYKEKEEIIPFAQI</sequence>
<protein>
    <recommendedName>
        <fullName evidence="3">tRNA pseudouridine(55) synthase</fullName>
        <ecNumber evidence="3">5.4.99.25</ecNumber>
    </recommendedName>
</protein>
<dbReference type="EMBL" id="AMFJ01036125">
    <property type="protein sequence ID" value="EKD25109.1"/>
    <property type="molecule type" value="Genomic_DNA"/>
</dbReference>
<feature type="domain" description="Pseudouridine synthase II N-terminal" evidence="6">
    <location>
        <begin position="21"/>
        <end position="186"/>
    </location>
</feature>
<dbReference type="InterPro" id="IPR014780">
    <property type="entry name" value="tRNA_psdUridine_synth_TruB"/>
</dbReference>
<evidence type="ECO:0000256" key="5">
    <source>
        <dbReference type="ARBA" id="ARBA00023235"/>
    </source>
</evidence>
<proteinExistence type="inferred from homology"/>
<evidence type="ECO:0000256" key="3">
    <source>
        <dbReference type="ARBA" id="ARBA00012787"/>
    </source>
</evidence>